<dbReference type="EMBL" id="CP005290">
    <property type="protein sequence ID" value="AGK61749.1"/>
    <property type="molecule type" value="Genomic_DNA"/>
</dbReference>
<sequence length="63" mass="7181">MRWLISFNLPAYITLKIPSALILVLQIMAIRKGSQIWARRTAFVVVLLSLFPPLFNTANLLLL</sequence>
<protein>
    <submittedName>
        <fullName evidence="2">Uncharacterized protein</fullName>
    </submittedName>
</protein>
<proteinExistence type="predicted"/>
<keyword evidence="1" id="KW-0472">Membrane</keyword>
<feature type="transmembrane region" description="Helical" evidence="1">
    <location>
        <begin position="42"/>
        <end position="62"/>
    </location>
</feature>
<dbReference type="Proteomes" id="UP000013307">
    <property type="component" value="Chromosome"/>
</dbReference>
<keyword evidence="3" id="KW-1185">Reference proteome</keyword>
<name>N0BDN8_9EURY</name>
<organism evidence="2 3">
    <name type="scientific">Archaeoglobus sulfaticallidus PM70-1</name>
    <dbReference type="NCBI Taxonomy" id="387631"/>
    <lineage>
        <taxon>Archaea</taxon>
        <taxon>Methanobacteriati</taxon>
        <taxon>Methanobacteriota</taxon>
        <taxon>Archaeoglobi</taxon>
        <taxon>Archaeoglobales</taxon>
        <taxon>Archaeoglobaceae</taxon>
        <taxon>Archaeoglobus</taxon>
    </lineage>
</organism>
<evidence type="ECO:0000313" key="2">
    <source>
        <dbReference type="EMBL" id="AGK61749.1"/>
    </source>
</evidence>
<feature type="transmembrane region" description="Helical" evidence="1">
    <location>
        <begin position="12"/>
        <end position="30"/>
    </location>
</feature>
<keyword evidence="1" id="KW-1133">Transmembrane helix</keyword>
<dbReference type="AlphaFoldDB" id="N0BDN8"/>
<evidence type="ECO:0000256" key="1">
    <source>
        <dbReference type="SAM" id="Phobius"/>
    </source>
</evidence>
<dbReference type="KEGG" id="ast:Asulf_01778"/>
<reference evidence="2 3" key="1">
    <citation type="journal article" date="2013" name="Genome Announc.">
        <title>Complete Genome Sequence of the Thermophilic and Facultatively Chemolithoautotrophic Sulfate Reducer Archaeoglobus sulfaticallidus Strain PM70-1T.</title>
        <authorList>
            <person name="Stokke R."/>
            <person name="Hocking W.P."/>
            <person name="Steinsbu B.O."/>
            <person name="Steen I.H."/>
        </authorList>
    </citation>
    <scope>NUCLEOTIDE SEQUENCE [LARGE SCALE GENOMIC DNA]</scope>
    <source>
        <strain evidence="2">PM70-1</strain>
    </source>
</reference>
<evidence type="ECO:0000313" key="3">
    <source>
        <dbReference type="Proteomes" id="UP000013307"/>
    </source>
</evidence>
<gene>
    <name evidence="2" type="ORF">Asulf_01778</name>
</gene>
<keyword evidence="1" id="KW-0812">Transmembrane</keyword>
<dbReference type="HOGENOM" id="CLU_2874885_0_0_2"/>
<accession>N0BDN8</accession>